<dbReference type="PANTHER" id="PTHR34203">
    <property type="entry name" value="METHYLTRANSFERASE, FKBM FAMILY PROTEIN"/>
    <property type="match status" value="1"/>
</dbReference>
<protein>
    <submittedName>
        <fullName evidence="2">FkbM family methyltransferase</fullName>
    </submittedName>
</protein>
<dbReference type="PANTHER" id="PTHR34203:SF15">
    <property type="entry name" value="SLL1173 PROTEIN"/>
    <property type="match status" value="1"/>
</dbReference>
<dbReference type="SUPFAM" id="SSF53756">
    <property type="entry name" value="UDP-Glycosyltransferase/glycogen phosphorylase"/>
    <property type="match status" value="1"/>
</dbReference>
<dbReference type="InterPro" id="IPR001387">
    <property type="entry name" value="Cro/C1-type_HTH"/>
</dbReference>
<organism evidence="2 3">
    <name type="scientific">Achromobacter spanius</name>
    <dbReference type="NCBI Taxonomy" id="217203"/>
    <lineage>
        <taxon>Bacteria</taxon>
        <taxon>Pseudomonadati</taxon>
        <taxon>Pseudomonadota</taxon>
        <taxon>Betaproteobacteria</taxon>
        <taxon>Burkholderiales</taxon>
        <taxon>Alcaligenaceae</taxon>
        <taxon>Achromobacter</taxon>
    </lineage>
</organism>
<keyword evidence="2" id="KW-0489">Methyltransferase</keyword>
<dbReference type="EMBL" id="CP121261">
    <property type="protein sequence ID" value="WFP09413.1"/>
    <property type="molecule type" value="Genomic_DNA"/>
</dbReference>
<proteinExistence type="predicted"/>
<accession>A0ABY8GY20</accession>
<dbReference type="PROSITE" id="PS50943">
    <property type="entry name" value="HTH_CROC1"/>
    <property type="match status" value="1"/>
</dbReference>
<dbReference type="SUPFAM" id="SSF53335">
    <property type="entry name" value="S-adenosyl-L-methionine-dependent methyltransferases"/>
    <property type="match status" value="1"/>
</dbReference>
<feature type="domain" description="HTH cro/C1-type" evidence="1">
    <location>
        <begin position="251"/>
        <end position="284"/>
    </location>
</feature>
<dbReference type="GO" id="GO:0008168">
    <property type="term" value="F:methyltransferase activity"/>
    <property type="evidence" value="ECO:0007669"/>
    <property type="project" value="UniProtKB-KW"/>
</dbReference>
<dbReference type="Pfam" id="PF05050">
    <property type="entry name" value="Methyltransf_21"/>
    <property type="match status" value="1"/>
</dbReference>
<dbReference type="Gene3D" id="3.40.50.150">
    <property type="entry name" value="Vaccinia Virus protein VP39"/>
    <property type="match status" value="1"/>
</dbReference>
<reference evidence="2 3" key="1">
    <citation type="submission" date="2023-03" db="EMBL/GenBank/DDBJ databases">
        <title>Achromobacter spanius LIG8.</title>
        <authorList>
            <person name="Shrestha S."/>
        </authorList>
    </citation>
    <scope>NUCLEOTIDE SEQUENCE [LARGE SCALE GENOMIC DNA]</scope>
    <source>
        <strain evidence="2 3">LIG8</strain>
    </source>
</reference>
<dbReference type="SUPFAM" id="SSF53448">
    <property type="entry name" value="Nucleotide-diphospho-sugar transferases"/>
    <property type="match status" value="1"/>
</dbReference>
<keyword evidence="2" id="KW-0808">Transferase</keyword>
<dbReference type="InterPro" id="IPR029044">
    <property type="entry name" value="Nucleotide-diphossugar_trans"/>
</dbReference>
<dbReference type="RefSeq" id="WP_268077811.1">
    <property type="nucleotide sequence ID" value="NZ_CP106885.1"/>
</dbReference>
<sequence>MNNPGNLYGIAHAGRSVTFRFPDPNEYIAKKIIDSKVFYELDVLEEISSLGVGNGLFVDVGANIGNHSLFFSIILDREVVAFEPAEEAFSQLVQNIRLNRAENLVTCYRIALGAAQGRGHMNIVSGNLGASHFTADDGGGVQLETLDSLLYEQNRSIALIKIDVEGLEVEVLRGAVKVLERDAPLLIVEGQTDRAFGQICEFLSSKDYIPISIRGITPTYFFVHRSRLSDVQDRSIFYIRNDVDHNRRILQSYLARIETNLRAALTKAEFEKLSAVLEVRQKELINKALVGSLPQPQHFDRAAEDIKLALGGLINEQGQKAQLLSDVIEHRFRVLTHDLVLESEKKSKLVEDLVQKIQDSGEHIAERLIVDGHERTSRLEELSRNLAESVAANMSLQTHGMEQQQSAIQVIESLVKEEAEKFKAAANDMASAVVAQMREASSTTQRALLARSDLSLQALGGQVSSDLESFASVMNALEARISSMSASLPNEISKAMKLDISTSVDNGVDSVRTELVRLGTSIAAHASPEATASKVLQRLTELEAHVSNAISSNVENLQRKAIDTLRTESEKLRALRDRDLEHALSECDYLNNEVNRLVVAVQTERVRARYAARRLGVLYSTGVRAAVGKIRRLLSPLTFGLVKPYETWVGFEKRMEARVSREVQDFKKLHASSLRRSSPTFISPSDELVEGEGKVKFAISTASGAHPTQYRDRVRIGIASIEIRRTALSRVIDCLYDQADEIFVYLNDYSEIPKFLNREKIQVIHKMGDVGDRGKFFDIDNFSGYFFTCDDDIEYPPYYVQHCVDAIERYGRKAVVGWHGSLLKTPFVDYYSSESRRVFSFRSGRPEDTAVHILGTGCSSFHTETLKVRYADFLTPNMADVYFALLGQKQRVPFVVIKHDPAEALPLDIPDDKPIHRESMQKTGSRADTREIQNRCVKDWQDWRAEKPASTIYSRASYTIAYVGRVDTDRWKKGGILKSGGLITQALRAIGHRVVDIEISQPLDAILEQVKTADIVWIYPGDPERPDFAPVEALIERVAKVGKQVYVNLSYNLIESRTRWIQGKLTDWNRLFGNRVKACVFTYAAMNEPAFHNIRQNLICIPKSIDFSDDIRASFMQTEGIFIGDLQKLLNRNLVDGEIEDWINPLREALPGVPLYAVRQYGGKIDRELGLTVVPYTQGRAWEEWLASKRIVCCLTPHATYEMIPIEAGGFGVPSIYRPMPQSHSENLSTAGIQVHSPKEFAAACAAIYHDHTLWTMYSRAAAARARSTHISHVAASLHMQLTLGKLH</sequence>
<evidence type="ECO:0000313" key="3">
    <source>
        <dbReference type="Proteomes" id="UP001214170"/>
    </source>
</evidence>
<keyword evidence="3" id="KW-1185">Reference proteome</keyword>
<evidence type="ECO:0000259" key="1">
    <source>
        <dbReference type="PROSITE" id="PS50943"/>
    </source>
</evidence>
<name>A0ABY8GY20_9BURK</name>
<dbReference type="InterPro" id="IPR052514">
    <property type="entry name" value="SAM-dependent_MTase"/>
</dbReference>
<dbReference type="NCBIfam" id="TIGR01444">
    <property type="entry name" value="fkbM_fam"/>
    <property type="match status" value="1"/>
</dbReference>
<dbReference type="InterPro" id="IPR006342">
    <property type="entry name" value="FkbM_mtfrase"/>
</dbReference>
<evidence type="ECO:0000313" key="2">
    <source>
        <dbReference type="EMBL" id="WFP09413.1"/>
    </source>
</evidence>
<dbReference type="Proteomes" id="UP001214170">
    <property type="component" value="Chromosome"/>
</dbReference>
<gene>
    <name evidence="2" type="ORF">P8T11_05905</name>
</gene>
<dbReference type="InterPro" id="IPR029063">
    <property type="entry name" value="SAM-dependent_MTases_sf"/>
</dbReference>
<dbReference type="GO" id="GO:0032259">
    <property type="term" value="P:methylation"/>
    <property type="evidence" value="ECO:0007669"/>
    <property type="project" value="UniProtKB-KW"/>
</dbReference>